<evidence type="ECO:0000256" key="8">
    <source>
        <dbReference type="HAMAP-Rule" id="MF_03001"/>
    </source>
</evidence>
<dbReference type="Proteomes" id="UP001310890">
    <property type="component" value="Unassembled WGS sequence"/>
</dbReference>
<dbReference type="GO" id="GO:0001732">
    <property type="term" value="P:formation of cytoplasmic translation initiation complex"/>
    <property type="evidence" value="ECO:0007669"/>
    <property type="project" value="UniProtKB-UniRule"/>
</dbReference>
<feature type="region of interest" description="Disordered" evidence="10">
    <location>
        <begin position="1"/>
        <end position="20"/>
    </location>
</feature>
<evidence type="ECO:0000256" key="9">
    <source>
        <dbReference type="PIRNR" id="PIRNR036424"/>
    </source>
</evidence>
<keyword evidence="5" id="KW-0677">Repeat</keyword>
<evidence type="ECO:0000313" key="13">
    <source>
        <dbReference type="Proteomes" id="UP001310890"/>
    </source>
</evidence>
<accession>A0AAN7YEC8</accession>
<dbReference type="PANTHER" id="PTHR14068">
    <property type="entry name" value="EUKARYOTIC TRANSLATION INITIATION FACTOR 3 EIF3 -RELATED"/>
    <property type="match status" value="1"/>
</dbReference>
<dbReference type="InterPro" id="IPR012677">
    <property type="entry name" value="Nucleotide-bd_a/b_plait_sf"/>
</dbReference>
<dbReference type="SMART" id="SM00360">
    <property type="entry name" value="RRM"/>
    <property type="match status" value="1"/>
</dbReference>
<comment type="caution">
    <text evidence="12">The sequence shown here is derived from an EMBL/GenBank/DDBJ whole genome shotgun (WGS) entry which is preliminary data.</text>
</comment>
<reference evidence="12" key="1">
    <citation type="submission" date="2023-08" db="EMBL/GenBank/DDBJ databases">
        <title>Black Yeasts Isolated from many extreme environments.</title>
        <authorList>
            <person name="Coleine C."/>
            <person name="Stajich J.E."/>
            <person name="Selbmann L."/>
        </authorList>
    </citation>
    <scope>NUCLEOTIDE SEQUENCE</scope>
    <source>
        <strain evidence="12">CCFEE 5401</strain>
    </source>
</reference>
<dbReference type="Gene3D" id="3.30.70.330">
    <property type="match status" value="1"/>
</dbReference>
<dbReference type="InterPro" id="IPR015943">
    <property type="entry name" value="WD40/YVTN_repeat-like_dom_sf"/>
</dbReference>
<dbReference type="InterPro" id="IPR000504">
    <property type="entry name" value="RRM_dom"/>
</dbReference>
<dbReference type="SUPFAM" id="SSF54928">
    <property type="entry name" value="RNA-binding domain, RBD"/>
    <property type="match status" value="1"/>
</dbReference>
<proteinExistence type="inferred from homology"/>
<keyword evidence="3 8" id="KW-0396">Initiation factor</keyword>
<dbReference type="GO" id="GO:0031369">
    <property type="term" value="F:translation initiation factor binding"/>
    <property type="evidence" value="ECO:0007669"/>
    <property type="project" value="InterPro"/>
</dbReference>
<dbReference type="SUPFAM" id="SSF82171">
    <property type="entry name" value="DPP6 N-terminal domain-like"/>
    <property type="match status" value="1"/>
</dbReference>
<comment type="function">
    <text evidence="8">RNA-binding component of the eukaryotic translation initiation factor 3 (eIF-3) complex, which is involved in protein synthesis of a specialized repertoire of mRNAs and, together with other initiation factors, stimulates binding of mRNA and methionyl-tRNAi to the 40S ribosome. The eIF-3 complex specifically targets and initiates translation of a subset of mRNAs involved in cell proliferation.</text>
</comment>
<feature type="compositionally biased region" description="Acidic residues" evidence="10">
    <location>
        <begin position="8"/>
        <end position="20"/>
    </location>
</feature>
<dbReference type="GO" id="GO:0005852">
    <property type="term" value="C:eukaryotic translation initiation factor 3 complex"/>
    <property type="evidence" value="ECO:0007669"/>
    <property type="project" value="UniProtKB-UniRule"/>
</dbReference>
<organism evidence="12 13">
    <name type="scientific">Meristemomyces frigidus</name>
    <dbReference type="NCBI Taxonomy" id="1508187"/>
    <lineage>
        <taxon>Eukaryota</taxon>
        <taxon>Fungi</taxon>
        <taxon>Dikarya</taxon>
        <taxon>Ascomycota</taxon>
        <taxon>Pezizomycotina</taxon>
        <taxon>Dothideomycetes</taxon>
        <taxon>Dothideomycetidae</taxon>
        <taxon>Mycosphaerellales</taxon>
        <taxon>Teratosphaeriaceae</taxon>
        <taxon>Meristemomyces</taxon>
    </lineage>
</organism>
<dbReference type="Pfam" id="PF08662">
    <property type="entry name" value="eIF2A"/>
    <property type="match status" value="1"/>
</dbReference>
<feature type="domain" description="RRM" evidence="11">
    <location>
        <begin position="40"/>
        <end position="127"/>
    </location>
</feature>
<keyword evidence="7 8" id="KW-0648">Protein biosynthesis</keyword>
<sequence>MAPSFEQLDPDMDDYDDDDEVDYSDLREQYEVRMEEGLDTFVVVDGLPKVPPGSKDKLVKFLLRKLVQFGKTKEENVFMPMNDEGDMSEGFAFVEYDTPAQAAAAVKGLHATPLDKKHTIAVNKLTDIERYGREGRIDETYREPDMEEFKEKEHLRYWVGDAEGRDQFVMYRGDNVGVYWNEREDQPDPVRTPAGQLVDRQHWTETFVQWSPKGTYLTSMHAQGVQLWGGESWSRQKRFMHPGVNLVDFSPDERYLTTWSHQAMQVDENNPILSLEEDGKNYIIWDIDTGKPLRSFVTLDPPGPREDAEGQPVKKKLQWPAFKWSADAKYVARLNHGESVSIYELPRMNLLDKQSVKIEGIVDFEWSPAETQRHSIKAYEQLFAYWTPELGSNPAKVGIMSIPTKEVVRTRNLFNVSDAKLHWQSEGAFLCVKVDRHSKSGKSRATNLEIFRVRDKDVPVEVVENIKDTVINFAWEPKGDRFVLITAGAVPEGSAVPPKTAVSFFAPEKAKAPAVGNFKLIRTVDKKNNNAIHWSPNGRFVVVATVLNQQSFDLDFWDFDFEGEREESEKDLTANLQLMRTADHYGVTDIDWDPSGRFVATSASVWKHRMENGYHLYTFSGQTLREEPIEQFKQWAWRPRPERLLSKDEMKNVRKNLREYSRTFEEADSAKRSTADKAVVDARRRMLSEWFAWRDRVTEDLRDERLSLGLEERTEEQKALDVDEEEGSKVVEEIFEEILEESEEVIE</sequence>
<dbReference type="CDD" id="cd12278">
    <property type="entry name" value="RRM_eIF3B"/>
    <property type="match status" value="1"/>
</dbReference>
<dbReference type="InterPro" id="IPR034363">
    <property type="entry name" value="eIF3B_RRM"/>
</dbReference>
<dbReference type="AlphaFoldDB" id="A0AAN7YEC8"/>
<keyword evidence="6 8" id="KW-0694">RNA-binding</keyword>
<evidence type="ECO:0000259" key="11">
    <source>
        <dbReference type="PROSITE" id="PS50102"/>
    </source>
</evidence>
<dbReference type="Gene3D" id="2.130.10.10">
    <property type="entry name" value="YVTN repeat-like/Quinoprotein amine dehydrogenase"/>
    <property type="match status" value="2"/>
</dbReference>
<evidence type="ECO:0000256" key="6">
    <source>
        <dbReference type="ARBA" id="ARBA00022884"/>
    </source>
</evidence>
<keyword evidence="2 8" id="KW-0963">Cytoplasm</keyword>
<dbReference type="EMBL" id="JAVRRL010000059">
    <property type="protein sequence ID" value="KAK5109758.1"/>
    <property type="molecule type" value="Genomic_DNA"/>
</dbReference>
<gene>
    <name evidence="8 12" type="primary">PRT1</name>
    <name evidence="12" type="ORF">LTR62_006598</name>
</gene>
<comment type="similarity">
    <text evidence="8 9">Belongs to the eIF-3 subunit B family.</text>
</comment>
<evidence type="ECO:0000256" key="1">
    <source>
        <dbReference type="ARBA" id="ARBA00004496"/>
    </source>
</evidence>
<dbReference type="GO" id="GO:0003723">
    <property type="term" value="F:RNA binding"/>
    <property type="evidence" value="ECO:0007669"/>
    <property type="project" value="UniProtKB-UniRule"/>
</dbReference>
<dbReference type="InterPro" id="IPR035979">
    <property type="entry name" value="RBD_domain_sf"/>
</dbReference>
<protein>
    <recommendedName>
        <fullName evidence="8">Eukaryotic translation initiation factor 3 subunit B</fullName>
        <shortName evidence="8">eIF3b</shortName>
    </recommendedName>
    <alternativeName>
        <fullName evidence="8">Eukaryotic translation initiation factor 3 90 kDa subunit homolog</fullName>
        <shortName evidence="8">eIF3 p90</shortName>
    </alternativeName>
    <alternativeName>
        <fullName evidence="8">Translation initiation factor eIF3, p90 subunit homolog</fullName>
    </alternativeName>
</protein>
<comment type="subcellular location">
    <subcellularLocation>
        <location evidence="1 8 9">Cytoplasm</location>
    </subcellularLocation>
</comment>
<dbReference type="FunFam" id="3.30.70.330:FF:000235">
    <property type="entry name" value="Eukaryotic translation initiation factor 3 subunit B"/>
    <property type="match status" value="1"/>
</dbReference>
<dbReference type="PROSITE" id="PS50102">
    <property type="entry name" value="RRM"/>
    <property type="match status" value="1"/>
</dbReference>
<dbReference type="Pfam" id="PF00076">
    <property type="entry name" value="RRM_1"/>
    <property type="match status" value="1"/>
</dbReference>
<dbReference type="FunFam" id="2.130.10.10:FF:000419">
    <property type="entry name" value="Eukaryotic translation initiation factor 3 subunit B"/>
    <property type="match status" value="1"/>
</dbReference>
<dbReference type="HAMAP" id="MF_03001">
    <property type="entry name" value="eIF3b"/>
    <property type="match status" value="1"/>
</dbReference>
<dbReference type="InterPro" id="IPR013979">
    <property type="entry name" value="TIF_beta_prop-like"/>
</dbReference>
<dbReference type="PIRSF" id="PIRSF036424">
    <property type="entry name" value="eIF3b"/>
    <property type="match status" value="1"/>
</dbReference>
<dbReference type="PANTHER" id="PTHR14068:SF0">
    <property type="entry name" value="EUKARYOTIC TRANSLATION INITIATION FACTOR 3 SUBUNIT B"/>
    <property type="match status" value="1"/>
</dbReference>
<keyword evidence="4" id="KW-0853">WD repeat</keyword>
<comment type="subunit">
    <text evidence="8 9">Component of the eukaryotic translation initiation factor 3 (eIF-3) complex.</text>
</comment>
<dbReference type="GO" id="GO:0016282">
    <property type="term" value="C:eukaryotic 43S preinitiation complex"/>
    <property type="evidence" value="ECO:0007669"/>
    <property type="project" value="UniProtKB-UniRule"/>
</dbReference>
<evidence type="ECO:0000256" key="2">
    <source>
        <dbReference type="ARBA" id="ARBA00022490"/>
    </source>
</evidence>
<comment type="function">
    <text evidence="9">Component of the eukaryotic translation initiation factor 3 (eIF-3) complex, which is involved in protein synthesis and, together with other initiation factors, stimulates binding of mRNA and methionyl-tRNAi to the 40S ribosome.</text>
</comment>
<evidence type="ECO:0000256" key="10">
    <source>
        <dbReference type="SAM" id="MobiDB-lite"/>
    </source>
</evidence>
<evidence type="ECO:0000256" key="4">
    <source>
        <dbReference type="ARBA" id="ARBA00022574"/>
    </source>
</evidence>
<evidence type="ECO:0000256" key="7">
    <source>
        <dbReference type="ARBA" id="ARBA00022917"/>
    </source>
</evidence>
<dbReference type="InterPro" id="IPR011400">
    <property type="entry name" value="EIF3B"/>
</dbReference>
<evidence type="ECO:0000256" key="3">
    <source>
        <dbReference type="ARBA" id="ARBA00022540"/>
    </source>
</evidence>
<dbReference type="GO" id="GO:0003743">
    <property type="term" value="F:translation initiation factor activity"/>
    <property type="evidence" value="ECO:0007669"/>
    <property type="project" value="UniProtKB-UniRule"/>
</dbReference>
<evidence type="ECO:0000313" key="12">
    <source>
        <dbReference type="EMBL" id="KAK5109758.1"/>
    </source>
</evidence>
<evidence type="ECO:0000256" key="5">
    <source>
        <dbReference type="ARBA" id="ARBA00022737"/>
    </source>
</evidence>
<dbReference type="GO" id="GO:0033290">
    <property type="term" value="C:eukaryotic 48S preinitiation complex"/>
    <property type="evidence" value="ECO:0007669"/>
    <property type="project" value="UniProtKB-UniRule"/>
</dbReference>
<name>A0AAN7YEC8_9PEZI</name>